<dbReference type="InterPro" id="IPR017221">
    <property type="entry name" value="DUF34/NIF3_bac"/>
</dbReference>
<dbReference type="PIRSF" id="PIRSF037489">
    <property type="entry name" value="UCP037489_NIF3_YqfO"/>
    <property type="match status" value="1"/>
</dbReference>
<evidence type="ECO:0000256" key="2">
    <source>
        <dbReference type="ARBA" id="ARBA00011643"/>
    </source>
</evidence>
<comment type="caution">
    <text evidence="6">The sequence shown here is derived from an EMBL/GenBank/DDBJ whole genome shotgun (WGS) entry which is preliminary data.</text>
</comment>
<evidence type="ECO:0000256" key="4">
    <source>
        <dbReference type="ARBA" id="ARBA00022723"/>
    </source>
</evidence>
<evidence type="ECO:0000256" key="1">
    <source>
        <dbReference type="ARBA" id="ARBA00006964"/>
    </source>
</evidence>
<organism evidence="6 7">
    <name type="scientific">Enterococcus diestrammenae</name>
    <dbReference type="NCBI Taxonomy" id="1155073"/>
    <lineage>
        <taxon>Bacteria</taxon>
        <taxon>Bacillati</taxon>
        <taxon>Bacillota</taxon>
        <taxon>Bacilli</taxon>
        <taxon>Lactobacillales</taxon>
        <taxon>Enterococcaceae</taxon>
        <taxon>Enterococcus</taxon>
    </lineage>
</organism>
<dbReference type="EMBL" id="MAEI02000001">
    <property type="protein sequence ID" value="MEO1781868.1"/>
    <property type="molecule type" value="Genomic_DNA"/>
</dbReference>
<keyword evidence="7" id="KW-1185">Reference proteome</keyword>
<name>A0ABV0F4H0_9ENTE</name>
<comment type="similarity">
    <text evidence="1 5">Belongs to the GTP cyclohydrolase I type 2/NIF3 family.</text>
</comment>
<evidence type="ECO:0000313" key="6">
    <source>
        <dbReference type="EMBL" id="MEO1781868.1"/>
    </source>
</evidence>
<dbReference type="Proteomes" id="UP001429357">
    <property type="component" value="Unassembled WGS sequence"/>
</dbReference>
<dbReference type="InterPro" id="IPR036069">
    <property type="entry name" value="DUF34/NIF3_sf"/>
</dbReference>
<dbReference type="Pfam" id="PF01784">
    <property type="entry name" value="DUF34_NIF3"/>
    <property type="match status" value="1"/>
</dbReference>
<proteinExistence type="inferred from homology"/>
<dbReference type="PANTHER" id="PTHR13799:SF14">
    <property type="entry name" value="GTP CYCLOHYDROLASE 1 TYPE 2 HOMOLOG"/>
    <property type="match status" value="1"/>
</dbReference>
<evidence type="ECO:0000256" key="3">
    <source>
        <dbReference type="ARBA" id="ARBA00022112"/>
    </source>
</evidence>
<reference evidence="6" key="2">
    <citation type="submission" date="2024-02" db="EMBL/GenBank/DDBJ databases">
        <title>The Genome Sequence of Enterococcus diestrammenae JM9A.</title>
        <authorList>
            <person name="Earl A."/>
            <person name="Manson A."/>
            <person name="Gilmore M."/>
            <person name="Sanders J."/>
            <person name="Shea T."/>
            <person name="Howe W."/>
            <person name="Livny J."/>
            <person name="Cuomo C."/>
            <person name="Neafsey D."/>
            <person name="Birren B."/>
        </authorList>
    </citation>
    <scope>NUCLEOTIDE SEQUENCE</scope>
    <source>
        <strain evidence="6">JM9A</strain>
    </source>
</reference>
<accession>A0ABV0F4H0</accession>
<dbReference type="NCBIfam" id="TIGR00486">
    <property type="entry name" value="YbgI_SA1388"/>
    <property type="match status" value="1"/>
</dbReference>
<dbReference type="InterPro" id="IPR002678">
    <property type="entry name" value="DUF34/NIF3"/>
</dbReference>
<keyword evidence="4 5" id="KW-0479">Metal-binding</keyword>
<dbReference type="PANTHER" id="PTHR13799">
    <property type="entry name" value="NGG1 INTERACTING FACTOR 3"/>
    <property type="match status" value="1"/>
</dbReference>
<dbReference type="Gene3D" id="3.30.70.120">
    <property type="match status" value="1"/>
</dbReference>
<sequence length="374" mass="41951">MTINGQEFIRRFEAYCPQWLAEEGDPVGLHIGTLDKPVNNIMMTLDVRPEVVQEAIDKKVDLIVAKHPPIFRPIKRLTADDPQNAMYLELVKHNIAVYAAHTNMDIIWDGLNDWFCEMLGVAVDGYMTQTHVEGLKKLVVYVPEADAERMRQALGEAGAGEQGNYHHTSFSSNGQGRFTPNGKAKPAIGKLEQATIVSETRIEVLFPERRQEQVLQAMFAAHPYEEPAFDLFSLDNSPITYGIGRVGNLSEPMAIEDFCQLVKAVFELDGLRLVQPAVGAKNMVQRIAICGGSGGNFYQDALKNQADVYLTGDVYYHTAHDMQAHGLTVIDPGHNIERVCIPRFVEKMEAWKEELGWEVTFIPSVTNTNPFQYR</sequence>
<dbReference type="SUPFAM" id="SSF102705">
    <property type="entry name" value="NIF3 (NGG1p interacting factor 3)-like"/>
    <property type="match status" value="1"/>
</dbReference>
<gene>
    <name evidence="6" type="ORF">BAU18_001457</name>
</gene>
<comment type="subunit">
    <text evidence="2">Homohexamer.</text>
</comment>
<dbReference type="RefSeq" id="WP_161868577.1">
    <property type="nucleotide sequence ID" value="NZ_MAEI02000001.1"/>
</dbReference>
<protein>
    <recommendedName>
        <fullName evidence="3 5">GTP cyclohydrolase 1 type 2 homolog</fullName>
    </recommendedName>
</protein>
<evidence type="ECO:0000313" key="7">
    <source>
        <dbReference type="Proteomes" id="UP001429357"/>
    </source>
</evidence>
<reference evidence="6" key="1">
    <citation type="submission" date="2016-06" db="EMBL/GenBank/DDBJ databases">
        <authorList>
            <person name="Van Tyne D."/>
        </authorList>
    </citation>
    <scope>NUCLEOTIDE SEQUENCE</scope>
    <source>
        <strain evidence="6">JM9A</strain>
    </source>
</reference>
<dbReference type="InterPro" id="IPR015867">
    <property type="entry name" value="N-reg_PII/ATP_PRibTrfase_C"/>
</dbReference>
<evidence type="ECO:0000256" key="5">
    <source>
        <dbReference type="PIRNR" id="PIRNR037489"/>
    </source>
</evidence>
<dbReference type="Gene3D" id="3.40.1390.30">
    <property type="entry name" value="NIF3 (NGG1p interacting factor 3)-like"/>
    <property type="match status" value="1"/>
</dbReference>